<evidence type="ECO:0000256" key="1">
    <source>
        <dbReference type="SAM" id="MobiDB-lite"/>
    </source>
</evidence>
<comment type="caution">
    <text evidence="2">The sequence shown here is derived from an EMBL/GenBank/DDBJ whole genome shotgun (WGS) entry which is preliminary data.</text>
</comment>
<dbReference type="EMBL" id="JAQQWN010000004">
    <property type="protein sequence ID" value="KAK8087695.1"/>
    <property type="molecule type" value="Genomic_DNA"/>
</dbReference>
<feature type="compositionally biased region" description="Basic and acidic residues" evidence="1">
    <location>
        <begin position="204"/>
        <end position="214"/>
    </location>
</feature>
<organism evidence="2 3">
    <name type="scientific">Apiospora hydei</name>
    <dbReference type="NCBI Taxonomy" id="1337664"/>
    <lineage>
        <taxon>Eukaryota</taxon>
        <taxon>Fungi</taxon>
        <taxon>Dikarya</taxon>
        <taxon>Ascomycota</taxon>
        <taxon>Pezizomycotina</taxon>
        <taxon>Sordariomycetes</taxon>
        <taxon>Xylariomycetidae</taxon>
        <taxon>Amphisphaeriales</taxon>
        <taxon>Apiosporaceae</taxon>
        <taxon>Apiospora</taxon>
    </lineage>
</organism>
<keyword evidence="3" id="KW-1185">Reference proteome</keyword>
<feature type="compositionally biased region" description="Basic and acidic residues" evidence="1">
    <location>
        <begin position="172"/>
        <end position="181"/>
    </location>
</feature>
<accession>A0ABR1WX15</accession>
<name>A0ABR1WX15_9PEZI</name>
<feature type="compositionally biased region" description="Low complexity" evidence="1">
    <location>
        <begin position="147"/>
        <end position="159"/>
    </location>
</feature>
<feature type="region of interest" description="Disordered" evidence="1">
    <location>
        <begin position="111"/>
        <end position="248"/>
    </location>
</feature>
<sequence>MARKATKKVRKVQNRTTWDHIKDEVPLLAWLDYCIQYGVDFDSTVIDHLRTYASKEVSSDQVDRKLYSLWRNLGPSGKGAKFDDFKHRQGSPVIGISDIQREALRECKANLAAPPPTRPDAEHQRRGITPGLRTRSRTLSEPRQPPSEDSSLSELSSTPDPDDCSDANARGKTVDDSEQIARSKKRRLEDFLSEPVPPPPGETPDTRSKEEPESRTVPNRLVEKRVVSRGTQTAPIRHGVADNTPHPGLEKDFIHGEHSIKQLRSEVVTLAGRLHEARQERDELLHCARAAEGAADKTGLLVSLQHENVVLKKQLLGSQEAREDAALWRTGSLGPSDRETETELDVIESAIADACASLHWAGLLLDRPRGRSLGPRSWYSRSGLARCPARLPALS</sequence>
<protein>
    <submittedName>
        <fullName evidence="2">Uncharacterized protein</fullName>
    </submittedName>
</protein>
<dbReference type="RefSeq" id="XP_066670589.1">
    <property type="nucleotide sequence ID" value="XM_066806971.1"/>
</dbReference>
<dbReference type="GeneID" id="92040031"/>
<evidence type="ECO:0000313" key="3">
    <source>
        <dbReference type="Proteomes" id="UP001433268"/>
    </source>
</evidence>
<reference evidence="2 3" key="1">
    <citation type="submission" date="2023-01" db="EMBL/GenBank/DDBJ databases">
        <title>Analysis of 21 Apiospora genomes using comparative genomics revels a genus with tremendous synthesis potential of carbohydrate active enzymes and secondary metabolites.</title>
        <authorList>
            <person name="Sorensen T."/>
        </authorList>
    </citation>
    <scope>NUCLEOTIDE SEQUENCE [LARGE SCALE GENOMIC DNA]</scope>
    <source>
        <strain evidence="2 3">CBS 114990</strain>
    </source>
</reference>
<dbReference type="Proteomes" id="UP001433268">
    <property type="component" value="Unassembled WGS sequence"/>
</dbReference>
<gene>
    <name evidence="2" type="ORF">PG997_002656</name>
</gene>
<proteinExistence type="predicted"/>
<evidence type="ECO:0000313" key="2">
    <source>
        <dbReference type="EMBL" id="KAK8087695.1"/>
    </source>
</evidence>